<dbReference type="OrthoDB" id="6369673at2"/>
<evidence type="ECO:0000313" key="2">
    <source>
        <dbReference type="Proteomes" id="UP000000998"/>
    </source>
</evidence>
<proteinExistence type="predicted"/>
<name>A1U7Z3_MARN8</name>
<dbReference type="RefSeq" id="WP_011783241.1">
    <property type="nucleotide sequence ID" value="NC_008738.1"/>
</dbReference>
<geneLocation type="plasmid" evidence="1 2">
    <name>pMAQU01</name>
</geneLocation>
<dbReference type="AlphaFoldDB" id="A1U7Z3"/>
<accession>A1U7Z3</accession>
<protein>
    <submittedName>
        <fullName evidence="1">Uncharacterized protein</fullName>
    </submittedName>
</protein>
<organism evidence="1 2">
    <name type="scientific">Marinobacter nauticus (strain ATCC 700491 / DSM 11845 / VT8)</name>
    <name type="common">Marinobacter aquaeolei</name>
    <dbReference type="NCBI Taxonomy" id="351348"/>
    <lineage>
        <taxon>Bacteria</taxon>
        <taxon>Pseudomonadati</taxon>
        <taxon>Pseudomonadota</taxon>
        <taxon>Gammaproteobacteria</taxon>
        <taxon>Pseudomonadales</taxon>
        <taxon>Marinobacteraceae</taxon>
        <taxon>Marinobacter</taxon>
    </lineage>
</organism>
<dbReference type="Proteomes" id="UP000000998">
    <property type="component" value="Plasmid pMAQU01"/>
</dbReference>
<evidence type="ECO:0000313" key="1">
    <source>
        <dbReference type="EMBL" id="ABM21112.1"/>
    </source>
</evidence>
<keyword evidence="1" id="KW-0614">Plasmid</keyword>
<reference evidence="2" key="1">
    <citation type="journal article" date="2011" name="Appl. Environ. Microbiol.">
        <title>Genomic potential of Marinobacter aquaeolei, a biogeochemical 'opportunitroph'.</title>
        <authorList>
            <person name="Singer E."/>
            <person name="Webb E.A."/>
            <person name="Nelson W.C."/>
            <person name="Heidelberg J.F."/>
            <person name="Ivanova N."/>
            <person name="Pati A."/>
            <person name="Edwards K.J."/>
        </authorList>
    </citation>
    <scope>NUCLEOTIDE SEQUENCE [LARGE SCALE GENOMIC DNA]</scope>
    <source>
        <strain evidence="2">ATCC 700491 / DSM 11845 / VT8</strain>
    </source>
</reference>
<sequence length="294" mass="32896">MSFNIFDEAAKHEATNREREARDAANRSKALASISVLRTISKVLSATLSDTTVIYPEETERRSRELIQAIGEQSLALHEKLGSVDDPRVLPSLTGSVTTVLQGLYRNNPGVAQSIDVASLLADCAELPGIWKEEKSSTDEGTLGFRRTVSMMQAISPVIAAHQRFDFYHGRDANTLEDMQNLLWNTVEDTLNRQPAIAEMKEGEVELLRRNLLLRAGELLASAWDTQTPIAKAHINESTPDERRAFKTYGYPLDKVTDLFQSSYAMLERTFEVTLNANFEPTETHDEPENRPGM</sequence>
<dbReference type="HOGENOM" id="CLU_945948_0_0_6"/>
<gene>
    <name evidence="1" type="ordered locus">Maqu_4261</name>
</gene>
<dbReference type="KEGG" id="maq:Maqu_4261"/>
<dbReference type="EMBL" id="CP000515">
    <property type="protein sequence ID" value="ABM21112.1"/>
    <property type="molecule type" value="Genomic_DNA"/>
</dbReference>